<evidence type="ECO:0000256" key="1">
    <source>
        <dbReference type="SAM" id="MobiDB-lite"/>
    </source>
</evidence>
<dbReference type="EMBL" id="SOSA01000231">
    <property type="protein sequence ID" value="THC94011.1"/>
    <property type="molecule type" value="Genomic_DNA"/>
</dbReference>
<organism evidence="2 3">
    <name type="scientific">Aspergillus tanneri</name>
    <dbReference type="NCBI Taxonomy" id="1220188"/>
    <lineage>
        <taxon>Eukaryota</taxon>
        <taxon>Fungi</taxon>
        <taxon>Dikarya</taxon>
        <taxon>Ascomycota</taxon>
        <taxon>Pezizomycotina</taxon>
        <taxon>Eurotiomycetes</taxon>
        <taxon>Eurotiomycetidae</taxon>
        <taxon>Eurotiales</taxon>
        <taxon>Aspergillaceae</taxon>
        <taxon>Aspergillus</taxon>
        <taxon>Aspergillus subgen. Circumdati</taxon>
    </lineage>
</organism>
<proteinExistence type="predicted"/>
<sequence>MAPNTGGKATWPSNLQGRLSKQRHENIYAHTNAFLAVALELKAIQDGAGSHGPPKGVFQPFLDAVIELVGRFQEAPSVEDLTKDITELKSLVSKQTKDQLQLVKSVNALGTLRTGALTPVSGPPRSWLEAARRGAALGTTTTTTSGSYVSNWLGAAYTKGSTVPSTVTRTSGSPAPVLPLTADLELHVRKTTPLVVNPFRHNYQKLVDEVNRSIAESGDKMISHRKVVASRVLPSRDVILTVDNMEDAERLQRSTSTWPKVLGSNAVLKRRGYPVAVHQVNVKMIGKENPAKHQKALIERLTAANANRLAATPTEITYVGWVRPWKTVVREGRPAMLVVEFDNDRAANVEHSTQDCVHKDHDNRRKHAHCVLCGGKHYAFDRKCPVKRQQIKIIRQKKATCPPFFPETPWSGIPVPATDIPMQEPELELTSLDGSQHAPAQERSRSTTNKKVTAATRNPSREASRSKSRRPTHSKSHNQEPSSRNKSWARDRNKRIRRNTLDGKDNDDVMATGN</sequence>
<name>A0A4S3JL37_9EURO</name>
<accession>A0A4S3JL37</accession>
<feature type="compositionally biased region" description="Basic residues" evidence="1">
    <location>
        <begin position="466"/>
        <end position="476"/>
    </location>
</feature>
<evidence type="ECO:0008006" key="4">
    <source>
        <dbReference type="Google" id="ProtNLM"/>
    </source>
</evidence>
<dbReference type="VEuPathDB" id="FungiDB:EYZ11_006520"/>
<dbReference type="STRING" id="1220188.A0A4S3JL37"/>
<evidence type="ECO:0000313" key="2">
    <source>
        <dbReference type="EMBL" id="THC94011.1"/>
    </source>
</evidence>
<dbReference type="AlphaFoldDB" id="A0A4S3JL37"/>
<feature type="region of interest" description="Disordered" evidence="1">
    <location>
        <begin position="431"/>
        <end position="514"/>
    </location>
</feature>
<comment type="caution">
    <text evidence="2">The sequence shown here is derived from an EMBL/GenBank/DDBJ whole genome shotgun (WGS) entry which is preliminary data.</text>
</comment>
<reference evidence="2 3" key="1">
    <citation type="submission" date="2019-03" db="EMBL/GenBank/DDBJ databases">
        <title>The genome sequence of a newly discovered highly antifungal drug resistant Aspergillus species, Aspergillus tanneri NIH 1004.</title>
        <authorList>
            <person name="Mounaud S."/>
            <person name="Singh I."/>
            <person name="Joardar V."/>
            <person name="Pakala S."/>
            <person name="Pakala S."/>
            <person name="Venepally P."/>
            <person name="Hoover J."/>
            <person name="Nierman W."/>
            <person name="Chung J."/>
            <person name="Losada L."/>
        </authorList>
    </citation>
    <scope>NUCLEOTIDE SEQUENCE [LARGE SCALE GENOMIC DNA]</scope>
    <source>
        <strain evidence="2 3">NIH1004</strain>
    </source>
</reference>
<dbReference type="Proteomes" id="UP000308092">
    <property type="component" value="Unassembled WGS sequence"/>
</dbReference>
<feature type="compositionally biased region" description="Polar residues" evidence="1">
    <location>
        <begin position="446"/>
        <end position="458"/>
    </location>
</feature>
<keyword evidence="3" id="KW-1185">Reference proteome</keyword>
<protein>
    <recommendedName>
        <fullName evidence="4">CCHC-type domain-containing protein</fullName>
    </recommendedName>
</protein>
<gene>
    <name evidence="2" type="ORF">EYZ11_006520</name>
</gene>
<evidence type="ECO:0000313" key="3">
    <source>
        <dbReference type="Proteomes" id="UP000308092"/>
    </source>
</evidence>